<dbReference type="Gene3D" id="3.40.50.720">
    <property type="entry name" value="NAD(P)-binding Rossmann-like Domain"/>
    <property type="match status" value="1"/>
</dbReference>
<dbReference type="PANTHER" id="PTHR14097">
    <property type="entry name" value="OXIDOREDUCTASE HTATIP2"/>
    <property type="match status" value="1"/>
</dbReference>
<proteinExistence type="predicted"/>
<feature type="non-terminal residue" evidence="2">
    <location>
        <position position="162"/>
    </location>
</feature>
<reference evidence="2" key="1">
    <citation type="submission" date="2020-01" db="EMBL/GenBank/DDBJ databases">
        <authorList>
            <consortium name="DOE Joint Genome Institute"/>
            <person name="Haridas S."/>
            <person name="Albert R."/>
            <person name="Binder M."/>
            <person name="Bloem J."/>
            <person name="Labutti K."/>
            <person name="Salamov A."/>
            <person name="Andreopoulos B."/>
            <person name="Baker S.E."/>
            <person name="Barry K."/>
            <person name="Bills G."/>
            <person name="Bluhm B.H."/>
            <person name="Cannon C."/>
            <person name="Castanera R."/>
            <person name="Culley D.E."/>
            <person name="Daum C."/>
            <person name="Ezra D."/>
            <person name="Gonzalez J.B."/>
            <person name="Henrissat B."/>
            <person name="Kuo A."/>
            <person name="Liang C."/>
            <person name="Lipzen A."/>
            <person name="Lutzoni F."/>
            <person name="Magnuson J."/>
            <person name="Mondo S."/>
            <person name="Nolan M."/>
            <person name="Ohm R."/>
            <person name="Pangilinan J."/>
            <person name="Park H.-J."/>
            <person name="Ramirez L."/>
            <person name="Alfaro M."/>
            <person name="Sun H."/>
            <person name="Tritt A."/>
            <person name="Yoshinaga Y."/>
            <person name="Zwiers L.-H."/>
            <person name="Turgeon B.G."/>
            <person name="Goodwin S.B."/>
            <person name="Spatafora J.W."/>
            <person name="Crous P.W."/>
            <person name="Grigoriev I.V."/>
        </authorList>
    </citation>
    <scope>NUCLEOTIDE SEQUENCE</scope>
    <source>
        <strain evidence="2">CBS 342.82</strain>
    </source>
</reference>
<reference evidence="2" key="3">
    <citation type="submission" date="2025-08" db="UniProtKB">
        <authorList>
            <consortium name="RefSeq"/>
        </authorList>
    </citation>
    <scope>IDENTIFICATION</scope>
    <source>
        <strain evidence="2">CBS 342.82</strain>
    </source>
</reference>
<reference evidence="2" key="2">
    <citation type="submission" date="2020-04" db="EMBL/GenBank/DDBJ databases">
        <authorList>
            <consortium name="NCBI Genome Project"/>
        </authorList>
    </citation>
    <scope>NUCLEOTIDE SEQUENCE</scope>
    <source>
        <strain evidence="2">CBS 342.82</strain>
    </source>
</reference>
<dbReference type="InterPro" id="IPR036291">
    <property type="entry name" value="NAD(P)-bd_dom_sf"/>
</dbReference>
<evidence type="ECO:0000313" key="1">
    <source>
        <dbReference type="Proteomes" id="UP000504637"/>
    </source>
</evidence>
<accession>A0A6J3M573</accession>
<dbReference type="AlphaFoldDB" id="A0A6J3M573"/>
<gene>
    <name evidence="2" type="ORF">K489DRAFT_338758</name>
</gene>
<sequence length="162" mass="18265">MKIILTGSTGFIGAEILTQCIAHSFITHIYVLTRRPLDTQFSHKKVTQLLHEDFEKYPEVLLDRLRDEGVQACIWALGGKPEAFKDIDEARAVGISYPICAAEAFAKHLAPALKPYKGYPEKLGPAVGEAGFPFRFVFISAWGAEHDQFRKLWMSNDTRKIK</sequence>
<name>A0A6J3M573_9PEZI</name>
<dbReference type="PANTHER" id="PTHR14097:SF9">
    <property type="entry name" value="EPIMERASE, PUTATIVE (AFU_ORTHOLOGUE AFUA_8G07320)-RELATED"/>
    <property type="match status" value="1"/>
</dbReference>
<dbReference type="GeneID" id="54360032"/>
<dbReference type="OrthoDB" id="3535423at2759"/>
<organism evidence="2">
    <name type="scientific">Dissoconium aciculare CBS 342.82</name>
    <dbReference type="NCBI Taxonomy" id="1314786"/>
    <lineage>
        <taxon>Eukaryota</taxon>
        <taxon>Fungi</taxon>
        <taxon>Dikarya</taxon>
        <taxon>Ascomycota</taxon>
        <taxon>Pezizomycotina</taxon>
        <taxon>Dothideomycetes</taxon>
        <taxon>Dothideomycetidae</taxon>
        <taxon>Mycosphaerellales</taxon>
        <taxon>Dissoconiaceae</taxon>
        <taxon>Dissoconium</taxon>
    </lineage>
</organism>
<dbReference type="RefSeq" id="XP_033460064.1">
    <property type="nucleotide sequence ID" value="XM_033602232.1"/>
</dbReference>
<protein>
    <recommendedName>
        <fullName evidence="3">Thioester reductase (TE) domain-containing protein</fullName>
    </recommendedName>
</protein>
<keyword evidence="1" id="KW-1185">Reference proteome</keyword>
<dbReference type="SUPFAM" id="SSF51735">
    <property type="entry name" value="NAD(P)-binding Rossmann-fold domains"/>
    <property type="match status" value="1"/>
</dbReference>
<dbReference type="Proteomes" id="UP000504637">
    <property type="component" value="Unplaced"/>
</dbReference>
<evidence type="ECO:0008006" key="3">
    <source>
        <dbReference type="Google" id="ProtNLM"/>
    </source>
</evidence>
<evidence type="ECO:0000313" key="2">
    <source>
        <dbReference type="RefSeq" id="XP_033460064.1"/>
    </source>
</evidence>